<dbReference type="GO" id="GO:0010008">
    <property type="term" value="C:endosome membrane"/>
    <property type="evidence" value="ECO:0007669"/>
    <property type="project" value="UniProtKB-SubCell"/>
</dbReference>
<dbReference type="PROSITE" id="PS50835">
    <property type="entry name" value="IG_LIKE"/>
    <property type="match status" value="1"/>
</dbReference>
<dbReference type="GO" id="GO:0048007">
    <property type="term" value="P:antigen processing and presentation, exogenous lipid antigen via MHC class Ib"/>
    <property type="evidence" value="ECO:0007669"/>
    <property type="project" value="TreeGrafter"/>
</dbReference>
<dbReference type="AlphaFoldDB" id="A0A5N4CPF7"/>
<dbReference type="Pfam" id="PF16497">
    <property type="entry name" value="MHC_I_3"/>
    <property type="match status" value="1"/>
</dbReference>
<comment type="caution">
    <text evidence="11">The sequence shown here is derived from an EMBL/GenBank/DDBJ whole genome shotgun (WGS) entry which is preliminary data.</text>
</comment>
<dbReference type="GO" id="GO:0071723">
    <property type="term" value="F:lipopeptide binding"/>
    <property type="evidence" value="ECO:0007669"/>
    <property type="project" value="TreeGrafter"/>
</dbReference>
<dbReference type="FunFam" id="2.60.40.10:FF:000254">
    <property type="entry name" value="Antigen-presenting glycoprotein CD1d1"/>
    <property type="match status" value="1"/>
</dbReference>
<dbReference type="Gene3D" id="2.60.40.10">
    <property type="entry name" value="Immunoglobulins"/>
    <property type="match status" value="1"/>
</dbReference>
<evidence type="ECO:0000256" key="8">
    <source>
        <dbReference type="SAM" id="Phobius"/>
    </source>
</evidence>
<keyword evidence="8" id="KW-0812">Transmembrane</keyword>
<evidence type="ECO:0000259" key="10">
    <source>
        <dbReference type="PROSITE" id="PS50835"/>
    </source>
</evidence>
<dbReference type="GO" id="GO:0001916">
    <property type="term" value="P:positive regulation of T cell mediated cytotoxicity"/>
    <property type="evidence" value="ECO:0007669"/>
    <property type="project" value="TreeGrafter"/>
</dbReference>
<dbReference type="InterPro" id="IPR011161">
    <property type="entry name" value="MHC_I-like_Ag-recog"/>
</dbReference>
<dbReference type="FunFam" id="3.30.500.10:FF:000002">
    <property type="entry name" value="Antigen-presenting glycoprotein CD1d1"/>
    <property type="match status" value="1"/>
</dbReference>
<dbReference type="Gene3D" id="3.30.500.10">
    <property type="entry name" value="MHC class I-like antigen recognition-like"/>
    <property type="match status" value="1"/>
</dbReference>
<evidence type="ECO:0000256" key="3">
    <source>
        <dbReference type="ARBA" id="ARBA00022753"/>
    </source>
</evidence>
<dbReference type="Pfam" id="PF07654">
    <property type="entry name" value="C1-set"/>
    <property type="match status" value="1"/>
</dbReference>
<keyword evidence="6" id="KW-0325">Glycoprotein</keyword>
<sequence length="468" mass="51652">MLLLLPLFFKGLLCHGESAEGMIPGGEMPVVGHCRVERMFWGGPGEGNKAPTGCLWILRAKRVSRRSVLAPNSVNLCDFGEKKLDHGEGGMAPQVLGPHHPAAEEPPSFRVLQTVSFANSSWTHTDGSGWLGELQTHVWDSVSHTFLFLRPWSRGNFSKEELKSIQAVLQLYFHDFPRVVQSFSRQFQFEYPFEAQVSAGCLIHPGKPLEAFLYAAYQGSDFLSFQGNSWKPSPGAGSRAQNVCRVLSRYRVIKEVVQSLLDDICPRFLAGLLKAGKSDLEQQVKPEAWVSSGPAPGPGRLLLVCHISGFHPKPVWAMWMRGEQEQPGTRRGDVLPQADGTWYLRVTLDVAAGEAAGLSCRVRHSSLGGHDIIIHWGGYSILLTVACLTVICLAVIVTLVILVIADLSSKKQSSNQNVVSARVSHPAFPTRTDTQDPKSSGHQLSLAWEPWIKNRLLKKLKASLKQLW</sequence>
<dbReference type="Proteomes" id="UP000299084">
    <property type="component" value="Unassembled WGS sequence"/>
</dbReference>
<feature type="signal peptide" evidence="9">
    <location>
        <begin position="1"/>
        <end position="19"/>
    </location>
</feature>
<dbReference type="InterPro" id="IPR007110">
    <property type="entry name" value="Ig-like_dom"/>
</dbReference>
<gene>
    <name evidence="11" type="ORF">Cadr_000024619</name>
</gene>
<protein>
    <submittedName>
        <fullName evidence="11">T-cell surface glycoprotein CD1e</fullName>
    </submittedName>
</protein>
<dbReference type="PANTHER" id="PTHR16675:SF146">
    <property type="entry name" value="T-CELL SURFACE GLYCOPROTEIN CD1E, MEMBRANE-ASSOCIATED"/>
    <property type="match status" value="1"/>
</dbReference>
<feature type="transmembrane region" description="Helical" evidence="8">
    <location>
        <begin position="376"/>
        <end position="405"/>
    </location>
</feature>
<dbReference type="InterPro" id="IPR013783">
    <property type="entry name" value="Ig-like_fold"/>
</dbReference>
<dbReference type="GO" id="GO:0030884">
    <property type="term" value="F:exogenous lipid antigen binding"/>
    <property type="evidence" value="ECO:0007669"/>
    <property type="project" value="TreeGrafter"/>
</dbReference>
<dbReference type="SMART" id="SM00407">
    <property type="entry name" value="IGc1"/>
    <property type="match status" value="1"/>
</dbReference>
<proteinExistence type="predicted"/>
<accession>A0A5N4CPF7</accession>
<dbReference type="GO" id="GO:0009897">
    <property type="term" value="C:external side of plasma membrane"/>
    <property type="evidence" value="ECO:0007669"/>
    <property type="project" value="TreeGrafter"/>
</dbReference>
<keyword evidence="7" id="KW-0393">Immunoglobulin domain</keyword>
<evidence type="ECO:0000313" key="12">
    <source>
        <dbReference type="Proteomes" id="UP000299084"/>
    </source>
</evidence>
<keyword evidence="8" id="KW-1133">Transmembrane helix</keyword>
<name>A0A5N4CPF7_CAMDR</name>
<dbReference type="GO" id="GO:0006955">
    <property type="term" value="P:immune response"/>
    <property type="evidence" value="ECO:0007669"/>
    <property type="project" value="TreeGrafter"/>
</dbReference>
<evidence type="ECO:0000256" key="1">
    <source>
        <dbReference type="ARBA" id="ARBA00004251"/>
    </source>
</evidence>
<dbReference type="GO" id="GO:0005615">
    <property type="term" value="C:extracellular space"/>
    <property type="evidence" value="ECO:0007669"/>
    <property type="project" value="TreeGrafter"/>
</dbReference>
<evidence type="ECO:0000256" key="5">
    <source>
        <dbReference type="ARBA" id="ARBA00023136"/>
    </source>
</evidence>
<dbReference type="SUPFAM" id="SSF48726">
    <property type="entry name" value="Immunoglobulin"/>
    <property type="match status" value="1"/>
</dbReference>
<feature type="domain" description="Ig-like" evidence="10">
    <location>
        <begin position="266"/>
        <end position="366"/>
    </location>
</feature>
<dbReference type="InterPro" id="IPR011162">
    <property type="entry name" value="MHC_I/II-like_Ag-recog"/>
</dbReference>
<keyword evidence="3" id="KW-0967">Endosome</keyword>
<comment type="subcellular location">
    <subcellularLocation>
        <location evidence="1">Cell membrane</location>
        <topology evidence="1">Single-pass type I membrane protein</topology>
    </subcellularLocation>
    <subcellularLocation>
        <location evidence="2">Endosome membrane</location>
    </subcellularLocation>
</comment>
<dbReference type="PANTHER" id="PTHR16675">
    <property type="entry name" value="MHC CLASS I-RELATED"/>
    <property type="match status" value="1"/>
</dbReference>
<keyword evidence="12" id="KW-1185">Reference proteome</keyword>
<organism evidence="11 12">
    <name type="scientific">Camelus dromedarius</name>
    <name type="common">Dromedary</name>
    <name type="synonym">Arabian camel</name>
    <dbReference type="NCBI Taxonomy" id="9838"/>
    <lineage>
        <taxon>Eukaryota</taxon>
        <taxon>Metazoa</taxon>
        <taxon>Chordata</taxon>
        <taxon>Craniata</taxon>
        <taxon>Vertebrata</taxon>
        <taxon>Euteleostomi</taxon>
        <taxon>Mammalia</taxon>
        <taxon>Eutheria</taxon>
        <taxon>Laurasiatheria</taxon>
        <taxon>Artiodactyla</taxon>
        <taxon>Tylopoda</taxon>
        <taxon>Camelidae</taxon>
        <taxon>Camelus</taxon>
    </lineage>
</organism>
<dbReference type="GO" id="GO:0030883">
    <property type="term" value="F:endogenous lipid antigen binding"/>
    <property type="evidence" value="ECO:0007669"/>
    <property type="project" value="TreeGrafter"/>
</dbReference>
<dbReference type="CDD" id="cd21029">
    <property type="entry name" value="IgC1_CD1"/>
    <property type="match status" value="1"/>
</dbReference>
<reference evidence="11 12" key="1">
    <citation type="journal article" date="2019" name="Mol. Ecol. Resour.">
        <title>Improving Illumina assemblies with Hi-C and long reads: an example with the North African dromedary.</title>
        <authorList>
            <person name="Elbers J.P."/>
            <person name="Rogers M.F."/>
            <person name="Perelman P.L."/>
            <person name="Proskuryakova A.A."/>
            <person name="Serdyukova N.A."/>
            <person name="Johnson W.E."/>
            <person name="Horin P."/>
            <person name="Corander J."/>
            <person name="Murphy D."/>
            <person name="Burger P.A."/>
        </authorList>
    </citation>
    <scope>NUCLEOTIDE SEQUENCE [LARGE SCALE GENOMIC DNA]</scope>
    <source>
        <strain evidence="11">Drom800</strain>
        <tissue evidence="11">Blood</tissue>
    </source>
</reference>
<feature type="chain" id="PRO_5024301744" evidence="9">
    <location>
        <begin position="20"/>
        <end position="468"/>
    </location>
</feature>
<dbReference type="EMBL" id="JWIN03000021">
    <property type="protein sequence ID" value="KAB1260816.1"/>
    <property type="molecule type" value="Genomic_DNA"/>
</dbReference>
<keyword evidence="4" id="KW-0391">Immunity</keyword>
<dbReference type="InterPro" id="IPR037055">
    <property type="entry name" value="MHC_I-like_Ag-recog_sf"/>
</dbReference>
<dbReference type="GO" id="GO:0048006">
    <property type="term" value="P:antigen processing and presentation, endogenous lipid antigen via MHC class Ib"/>
    <property type="evidence" value="ECO:0007669"/>
    <property type="project" value="TreeGrafter"/>
</dbReference>
<evidence type="ECO:0000256" key="9">
    <source>
        <dbReference type="SAM" id="SignalP"/>
    </source>
</evidence>
<evidence type="ECO:0000256" key="6">
    <source>
        <dbReference type="ARBA" id="ARBA00023180"/>
    </source>
</evidence>
<dbReference type="InterPro" id="IPR036179">
    <property type="entry name" value="Ig-like_dom_sf"/>
</dbReference>
<evidence type="ECO:0000256" key="2">
    <source>
        <dbReference type="ARBA" id="ARBA00004608"/>
    </source>
</evidence>
<keyword evidence="9" id="KW-0732">Signal</keyword>
<evidence type="ECO:0000313" key="11">
    <source>
        <dbReference type="EMBL" id="KAB1260816.1"/>
    </source>
</evidence>
<dbReference type="SUPFAM" id="SSF54452">
    <property type="entry name" value="MHC antigen-recognition domain"/>
    <property type="match status" value="1"/>
</dbReference>
<evidence type="ECO:0000256" key="7">
    <source>
        <dbReference type="ARBA" id="ARBA00023319"/>
    </source>
</evidence>
<dbReference type="InterPro" id="IPR050208">
    <property type="entry name" value="MHC_class-I_related"/>
</dbReference>
<dbReference type="InterPro" id="IPR003597">
    <property type="entry name" value="Ig_C1-set"/>
</dbReference>
<keyword evidence="5 8" id="KW-0472">Membrane</keyword>
<evidence type="ECO:0000256" key="4">
    <source>
        <dbReference type="ARBA" id="ARBA00022859"/>
    </source>
</evidence>